<keyword evidence="2" id="KW-1185">Reference proteome</keyword>
<comment type="caution">
    <text evidence="1">The sequence shown here is derived from an EMBL/GenBank/DDBJ whole genome shotgun (WGS) entry which is preliminary data.</text>
</comment>
<sequence>MSDEIIVRDLVNSSYLGEDKKELISIFFEEYRKWKVIFSNEIKEILQKDSLIQKLSHHLKEEFEQEKRNIISREFHRLCNVIEEKYQNNGTLRINIQSITASNSYNSRVDINYCFKHELEIIEPKKLQITIFETSLEQADTFHLHNEEFYIPNPILLSYNNYCIGVTLQIDSSIYDF</sequence>
<gene>
    <name evidence="1" type="ORF">FMOSSE_LOCUS14700</name>
</gene>
<dbReference type="Proteomes" id="UP000789375">
    <property type="component" value="Unassembled WGS sequence"/>
</dbReference>
<feature type="non-terminal residue" evidence="1">
    <location>
        <position position="177"/>
    </location>
</feature>
<dbReference type="AlphaFoldDB" id="A0A9N9I2M2"/>
<organism evidence="1 2">
    <name type="scientific">Funneliformis mosseae</name>
    <name type="common">Endomycorrhizal fungus</name>
    <name type="synonym">Glomus mosseae</name>
    <dbReference type="NCBI Taxonomy" id="27381"/>
    <lineage>
        <taxon>Eukaryota</taxon>
        <taxon>Fungi</taxon>
        <taxon>Fungi incertae sedis</taxon>
        <taxon>Mucoromycota</taxon>
        <taxon>Glomeromycotina</taxon>
        <taxon>Glomeromycetes</taxon>
        <taxon>Glomerales</taxon>
        <taxon>Glomeraceae</taxon>
        <taxon>Funneliformis</taxon>
    </lineage>
</organism>
<proteinExistence type="predicted"/>
<evidence type="ECO:0000313" key="2">
    <source>
        <dbReference type="Proteomes" id="UP000789375"/>
    </source>
</evidence>
<protein>
    <submittedName>
        <fullName evidence="1">11177_t:CDS:1</fullName>
    </submittedName>
</protein>
<evidence type="ECO:0000313" key="1">
    <source>
        <dbReference type="EMBL" id="CAG8716881.1"/>
    </source>
</evidence>
<accession>A0A9N9I2M2</accession>
<dbReference type="EMBL" id="CAJVPP010012178">
    <property type="protein sequence ID" value="CAG8716881.1"/>
    <property type="molecule type" value="Genomic_DNA"/>
</dbReference>
<reference evidence="1" key="1">
    <citation type="submission" date="2021-06" db="EMBL/GenBank/DDBJ databases">
        <authorList>
            <person name="Kallberg Y."/>
            <person name="Tangrot J."/>
            <person name="Rosling A."/>
        </authorList>
    </citation>
    <scope>NUCLEOTIDE SEQUENCE</scope>
    <source>
        <strain evidence="1">87-6 pot B 2015</strain>
    </source>
</reference>
<name>A0A9N9I2M2_FUNMO</name>